<dbReference type="Gene3D" id="3.40.390.10">
    <property type="entry name" value="Collagenase (Catalytic Domain)"/>
    <property type="match status" value="1"/>
</dbReference>
<keyword evidence="7" id="KW-0812">Transmembrane</keyword>
<keyword evidence="2 6" id="KW-0479">Metal-binding</keyword>
<dbReference type="PRINTS" id="PR00480">
    <property type="entry name" value="ASTACIN"/>
</dbReference>
<dbReference type="Proteomes" id="UP000046392">
    <property type="component" value="Unplaced"/>
</dbReference>
<protein>
    <recommendedName>
        <fullName evidence="6">Metalloendopeptidase</fullName>
        <ecNumber evidence="6">3.4.24.-</ecNumber>
    </recommendedName>
</protein>
<keyword evidence="7" id="KW-0472">Membrane</keyword>
<dbReference type="EC" id="3.4.24.-" evidence="6"/>
<dbReference type="GO" id="GO:0004222">
    <property type="term" value="F:metalloendopeptidase activity"/>
    <property type="evidence" value="ECO:0007669"/>
    <property type="project" value="UniProtKB-UniRule"/>
</dbReference>
<evidence type="ECO:0000256" key="6">
    <source>
        <dbReference type="RuleBase" id="RU361183"/>
    </source>
</evidence>
<evidence type="ECO:0000256" key="1">
    <source>
        <dbReference type="ARBA" id="ARBA00022670"/>
    </source>
</evidence>
<evidence type="ECO:0000256" key="5">
    <source>
        <dbReference type="ARBA" id="ARBA00023049"/>
    </source>
</evidence>
<organism evidence="9 10">
    <name type="scientific">Strongyloides papillosus</name>
    <name type="common">Intestinal threadworm</name>
    <dbReference type="NCBI Taxonomy" id="174720"/>
    <lineage>
        <taxon>Eukaryota</taxon>
        <taxon>Metazoa</taxon>
        <taxon>Ecdysozoa</taxon>
        <taxon>Nematoda</taxon>
        <taxon>Chromadorea</taxon>
        <taxon>Rhabditida</taxon>
        <taxon>Tylenchina</taxon>
        <taxon>Panagrolaimomorpha</taxon>
        <taxon>Strongyloidoidea</taxon>
        <taxon>Strongyloididae</taxon>
        <taxon>Strongyloides</taxon>
    </lineage>
</organism>
<evidence type="ECO:0000313" key="9">
    <source>
        <dbReference type="Proteomes" id="UP000046392"/>
    </source>
</evidence>
<accession>A0A0N5C8W3</accession>
<evidence type="ECO:0000259" key="8">
    <source>
        <dbReference type="Pfam" id="PF01400"/>
    </source>
</evidence>
<dbReference type="SUPFAM" id="SSF55486">
    <property type="entry name" value="Metalloproteases ('zincins'), catalytic domain"/>
    <property type="match status" value="1"/>
</dbReference>
<dbReference type="WBParaSite" id="SPAL_0001434710.1">
    <property type="protein sequence ID" value="SPAL_0001434710.1"/>
    <property type="gene ID" value="SPAL_0001434710"/>
</dbReference>
<evidence type="ECO:0000256" key="2">
    <source>
        <dbReference type="ARBA" id="ARBA00022723"/>
    </source>
</evidence>
<evidence type="ECO:0000313" key="10">
    <source>
        <dbReference type="WBParaSite" id="SPAL_0001434710.1"/>
    </source>
</evidence>
<dbReference type="PANTHER" id="PTHR10127:SF780">
    <property type="entry name" value="METALLOENDOPEPTIDASE"/>
    <property type="match status" value="1"/>
</dbReference>
<evidence type="ECO:0000256" key="3">
    <source>
        <dbReference type="ARBA" id="ARBA00022801"/>
    </source>
</evidence>
<dbReference type="Pfam" id="PF01400">
    <property type="entry name" value="Astacin"/>
    <property type="match status" value="1"/>
</dbReference>
<reference evidence="10" key="1">
    <citation type="submission" date="2017-02" db="UniProtKB">
        <authorList>
            <consortium name="WormBaseParasite"/>
        </authorList>
    </citation>
    <scope>IDENTIFICATION</scope>
</reference>
<keyword evidence="3 6" id="KW-0378">Hydrolase</keyword>
<keyword evidence="4 6" id="KW-0862">Zinc</keyword>
<dbReference type="InterPro" id="IPR001506">
    <property type="entry name" value="Peptidase_M12A"/>
</dbReference>
<evidence type="ECO:0000256" key="7">
    <source>
        <dbReference type="SAM" id="Phobius"/>
    </source>
</evidence>
<keyword evidence="1 6" id="KW-0645">Protease</keyword>
<dbReference type="InterPro" id="IPR024079">
    <property type="entry name" value="MetalloPept_cat_dom_sf"/>
</dbReference>
<sequence>MNKKLFFYFLLLLCLKCNITFLVLFPHKPALNLTKKQEEEFGFISSQTCLKFNKKTRRIRGAGINILKSSTVNKVSFPKHRNQPTNIYLKQSNFDDIRSLKYHVGLALGLIPELQRADRDKYVKIFWRNIKSKSKSYFKNKKQSPPSTTFDFGSIMLVGPKYGGVNGRITYKTKLYPYYDSLVYKTKVFSHYNFKTLSNTYCQNRCPKLECKNGGYPSSSRHCEKCICNYFFTGTNCENILTSRSKRCGNSQYYNASSTIQYLNSSRLQGPCYYWISSQNNRNIKITVERLYFDEVVTCTSDKGLFIYYRKDMGLTPLCIFKNVTKFTLPVVSSKIYIIFYGSGLYNSFNISYQSV</sequence>
<keyword evidence="5 6" id="KW-0482">Metalloprotease</keyword>
<keyword evidence="7" id="KW-1133">Transmembrane helix</keyword>
<evidence type="ECO:0000256" key="4">
    <source>
        <dbReference type="ARBA" id="ARBA00022833"/>
    </source>
</evidence>
<name>A0A0N5C8W3_STREA</name>
<dbReference type="GO" id="GO:0046872">
    <property type="term" value="F:metal ion binding"/>
    <property type="evidence" value="ECO:0007669"/>
    <property type="project" value="UniProtKB-KW"/>
</dbReference>
<keyword evidence="9" id="KW-1185">Reference proteome</keyword>
<proteinExistence type="predicted"/>
<dbReference type="AlphaFoldDB" id="A0A0N5C8W3"/>
<comment type="cofactor">
    <cofactor evidence="6">
        <name>Zn(2+)</name>
        <dbReference type="ChEBI" id="CHEBI:29105"/>
    </cofactor>
    <text evidence="6">Binds 1 zinc ion per subunit.</text>
</comment>
<dbReference type="PANTHER" id="PTHR10127">
    <property type="entry name" value="DISCOIDIN, CUB, EGF, LAMININ , AND ZINC METALLOPROTEASE DOMAIN CONTAINING"/>
    <property type="match status" value="1"/>
</dbReference>
<dbReference type="GO" id="GO:0006508">
    <property type="term" value="P:proteolysis"/>
    <property type="evidence" value="ECO:0007669"/>
    <property type="project" value="UniProtKB-KW"/>
</dbReference>
<feature type="domain" description="Peptidase M12A" evidence="8">
    <location>
        <begin position="40"/>
        <end position="201"/>
    </location>
</feature>
<feature type="transmembrane region" description="Helical" evidence="7">
    <location>
        <begin position="6"/>
        <end position="25"/>
    </location>
</feature>